<proteinExistence type="predicted"/>
<sequence length="173" mass="19599">MALVEVSLLAGKAVLVMLEFDIRRTVLHLFVHRSTPSVIPETPKTRRGTTTTGLTEQELWRRQVHAFHTAELNADMYAEYISIGCSASILFFYGNHPHYWFLRQSEAAEMDVVAWRVAHLKMLGLQIGVEIIVDYVSFVLEMVIGIEFDHVKYLGSFLGALFMIAAVMNITIP</sequence>
<dbReference type="Proteomes" id="UP001632037">
    <property type="component" value="Unassembled WGS sequence"/>
</dbReference>
<keyword evidence="3" id="KW-1185">Reference proteome</keyword>
<evidence type="ECO:0000313" key="2">
    <source>
        <dbReference type="EMBL" id="KAL3658642.1"/>
    </source>
</evidence>
<keyword evidence="1" id="KW-0472">Membrane</keyword>
<keyword evidence="1" id="KW-0812">Transmembrane</keyword>
<reference evidence="2 3" key="1">
    <citation type="submission" date="2024-09" db="EMBL/GenBank/DDBJ databases">
        <title>Genome sequencing and assembly of Phytophthora oleae, isolate VK10A, causative agent of rot of olive drupes.</title>
        <authorList>
            <person name="Conti Taguali S."/>
            <person name="Riolo M."/>
            <person name="La Spada F."/>
            <person name="Cacciola S.O."/>
            <person name="Dionisio G."/>
        </authorList>
    </citation>
    <scope>NUCLEOTIDE SEQUENCE [LARGE SCALE GENOMIC DNA]</scope>
    <source>
        <strain evidence="2 3">VK10A</strain>
    </source>
</reference>
<dbReference type="AlphaFoldDB" id="A0ABD3EY63"/>
<organism evidence="2 3">
    <name type="scientific">Phytophthora oleae</name>
    <dbReference type="NCBI Taxonomy" id="2107226"/>
    <lineage>
        <taxon>Eukaryota</taxon>
        <taxon>Sar</taxon>
        <taxon>Stramenopiles</taxon>
        <taxon>Oomycota</taxon>
        <taxon>Peronosporomycetes</taxon>
        <taxon>Peronosporales</taxon>
        <taxon>Peronosporaceae</taxon>
        <taxon>Phytophthora</taxon>
    </lineage>
</organism>
<protein>
    <submittedName>
        <fullName evidence="2">Uncharacterized protein</fullName>
    </submittedName>
</protein>
<evidence type="ECO:0000256" key="1">
    <source>
        <dbReference type="SAM" id="Phobius"/>
    </source>
</evidence>
<name>A0ABD3EY63_9STRA</name>
<dbReference type="EMBL" id="JBIMZQ010000052">
    <property type="protein sequence ID" value="KAL3658642.1"/>
    <property type="molecule type" value="Genomic_DNA"/>
</dbReference>
<gene>
    <name evidence="2" type="ORF">V7S43_016278</name>
</gene>
<feature type="transmembrane region" description="Helical" evidence="1">
    <location>
        <begin position="152"/>
        <end position="172"/>
    </location>
</feature>
<comment type="caution">
    <text evidence="2">The sequence shown here is derived from an EMBL/GenBank/DDBJ whole genome shotgun (WGS) entry which is preliminary data.</text>
</comment>
<keyword evidence="1" id="KW-1133">Transmembrane helix</keyword>
<accession>A0ABD3EY63</accession>
<evidence type="ECO:0000313" key="3">
    <source>
        <dbReference type="Proteomes" id="UP001632037"/>
    </source>
</evidence>
<feature type="transmembrane region" description="Helical" evidence="1">
    <location>
        <begin position="123"/>
        <end position="146"/>
    </location>
</feature>